<evidence type="ECO:0000313" key="6">
    <source>
        <dbReference type="EMBL" id="CEY61486.1"/>
    </source>
</evidence>
<dbReference type="EC" id="3.6.3.30" evidence="6"/>
<evidence type="ECO:0000313" key="8">
    <source>
        <dbReference type="Proteomes" id="UP000048179"/>
    </source>
</evidence>
<sequence>MDCIKVDHLSKTFGKKCVIDDVSYVFESGKIYGIIGTNGCGKSVLFKMISGLMKPTTGKITVGSVIVGENGSMPLDVGLLIEHPGFLSSLTALENLEQLATIKNKITKKEIEEVLNKVDLYQDKDVRVKNYSLGMLQRLGIAQALMENPKILLLDEPFNSMDYEGVEELRKIIKSYARKNHITMLVTSHNKEDIEVLSDIVLELKNGKLVEISNF</sequence>
<dbReference type="Pfam" id="PF00005">
    <property type="entry name" value="ABC_tran"/>
    <property type="match status" value="1"/>
</dbReference>
<evidence type="ECO:0000256" key="1">
    <source>
        <dbReference type="ARBA" id="ARBA00005417"/>
    </source>
</evidence>
<dbReference type="Proteomes" id="UP000743672">
    <property type="component" value="Unassembled WGS sequence"/>
</dbReference>
<evidence type="ECO:0000259" key="5">
    <source>
        <dbReference type="PROSITE" id="PS50893"/>
    </source>
</evidence>
<accession>A0A2P0A0A1</accession>
<evidence type="ECO:0000256" key="3">
    <source>
        <dbReference type="ARBA" id="ARBA00022741"/>
    </source>
</evidence>
<dbReference type="InterPro" id="IPR027417">
    <property type="entry name" value="P-loop_NTPase"/>
</dbReference>
<dbReference type="EMBL" id="CFGT01000009">
    <property type="protein sequence ID" value="CEY61486.1"/>
    <property type="molecule type" value="Genomic_DNA"/>
</dbReference>
<evidence type="ECO:0000256" key="4">
    <source>
        <dbReference type="ARBA" id="ARBA00022840"/>
    </source>
</evidence>
<keyword evidence="2" id="KW-0813">Transport</keyword>
<dbReference type="SMART" id="SM00382">
    <property type="entry name" value="AAA"/>
    <property type="match status" value="1"/>
</dbReference>
<gene>
    <name evidence="6" type="primary">fbpC_2</name>
    <name evidence="6" type="ORF">ERS020247_01156</name>
    <name evidence="7" type="ORF">IAI20_08105</name>
</gene>
<dbReference type="GO" id="GO:0016887">
    <property type="term" value="F:ATP hydrolysis activity"/>
    <property type="evidence" value="ECO:0007669"/>
    <property type="project" value="InterPro"/>
</dbReference>
<dbReference type="InterPro" id="IPR003439">
    <property type="entry name" value="ABC_transporter-like_ATP-bd"/>
</dbReference>
<dbReference type="PANTHER" id="PTHR43335:SF4">
    <property type="entry name" value="ABC TRANSPORTER, ATP-BINDING PROTEIN"/>
    <property type="match status" value="1"/>
</dbReference>
<dbReference type="InterPro" id="IPR003593">
    <property type="entry name" value="AAA+_ATPase"/>
</dbReference>
<dbReference type="SUPFAM" id="SSF52540">
    <property type="entry name" value="P-loop containing nucleoside triphosphate hydrolases"/>
    <property type="match status" value="1"/>
</dbReference>
<dbReference type="Gene3D" id="3.40.50.300">
    <property type="entry name" value="P-loop containing nucleotide triphosphate hydrolases"/>
    <property type="match status" value="1"/>
</dbReference>
<reference evidence="7" key="2">
    <citation type="journal article" date="2020" name="J. Clin. Microbiol.">
        <title>Streptococcus pseudopneumoniae: Use of whole genome sequences to validate methods used for identification.</title>
        <authorList>
            <person name="Jensen C.S."/>
            <person name="Iversen K.H."/>
            <person name="Dargis R."/>
            <person name="Shewmaker P."/>
            <person name="Rasmussen S."/>
            <person name="Christensen J.J."/>
            <person name="Nielsen X.C."/>
        </authorList>
    </citation>
    <scope>NUCLEOTIDE SEQUENCE</scope>
    <source>
        <strain evidence="7">256-03</strain>
    </source>
</reference>
<dbReference type="Proteomes" id="UP000048179">
    <property type="component" value="Unassembled WGS sequence"/>
</dbReference>
<feature type="domain" description="ABC transporter" evidence="5">
    <location>
        <begin position="4"/>
        <end position="215"/>
    </location>
</feature>
<keyword evidence="6" id="KW-0378">Hydrolase</keyword>
<protein>
    <submittedName>
        <fullName evidence="6">ABC transporter ATP-binding protein</fullName>
        <ecNumber evidence="6">3.6.3.30</ecNumber>
    </submittedName>
</protein>
<dbReference type="AlphaFoldDB" id="A0A2P0A0A1"/>
<comment type="similarity">
    <text evidence="1">Belongs to the ABC transporter superfamily.</text>
</comment>
<dbReference type="PROSITE" id="PS50893">
    <property type="entry name" value="ABC_TRANSPORTER_2"/>
    <property type="match status" value="1"/>
</dbReference>
<dbReference type="PANTHER" id="PTHR43335">
    <property type="entry name" value="ABC TRANSPORTER, ATP-BINDING PROTEIN"/>
    <property type="match status" value="1"/>
</dbReference>
<dbReference type="RefSeq" id="WP_049779943.1">
    <property type="nucleotide sequence ID" value="NZ_CKBD01000059.1"/>
</dbReference>
<proteinExistence type="inferred from homology"/>
<keyword evidence="4 6" id="KW-0067">ATP-binding</keyword>
<organism evidence="6 8">
    <name type="scientific">Streptococcus pseudopneumoniae</name>
    <dbReference type="NCBI Taxonomy" id="257758"/>
    <lineage>
        <taxon>Bacteria</taxon>
        <taxon>Bacillati</taxon>
        <taxon>Bacillota</taxon>
        <taxon>Bacilli</taxon>
        <taxon>Lactobacillales</taxon>
        <taxon>Streptococcaceae</taxon>
        <taxon>Streptococcus</taxon>
    </lineage>
</organism>
<name>A0A2P0A0A1_9STRE</name>
<evidence type="ECO:0000256" key="2">
    <source>
        <dbReference type="ARBA" id="ARBA00022448"/>
    </source>
</evidence>
<evidence type="ECO:0000313" key="7">
    <source>
        <dbReference type="EMBL" id="MBF9674041.1"/>
    </source>
</evidence>
<dbReference type="GO" id="GO:0005524">
    <property type="term" value="F:ATP binding"/>
    <property type="evidence" value="ECO:0007669"/>
    <property type="project" value="UniProtKB-KW"/>
</dbReference>
<dbReference type="GeneID" id="45217579"/>
<dbReference type="PROSITE" id="PS00211">
    <property type="entry name" value="ABC_TRANSPORTER_1"/>
    <property type="match status" value="1"/>
</dbReference>
<dbReference type="EMBL" id="JACSZI010000038">
    <property type="protein sequence ID" value="MBF9674041.1"/>
    <property type="molecule type" value="Genomic_DNA"/>
</dbReference>
<reference evidence="6 8" key="1">
    <citation type="submission" date="2015-03" db="EMBL/GenBank/DDBJ databases">
        <authorList>
            <consortium name="Pathogen Informatics"/>
        </authorList>
    </citation>
    <scope>NUCLEOTIDE SEQUENCE [LARGE SCALE GENOMIC DNA]</scope>
    <source>
        <strain evidence="6 8">SMRU737</strain>
    </source>
</reference>
<keyword evidence="3" id="KW-0547">Nucleotide-binding</keyword>
<dbReference type="InterPro" id="IPR017871">
    <property type="entry name" value="ABC_transporter-like_CS"/>
</dbReference>